<evidence type="ECO:0000313" key="1">
    <source>
        <dbReference type="EMBL" id="WWP24073.1"/>
    </source>
</evidence>
<dbReference type="RefSeq" id="WP_100528102.1">
    <property type="nucleotide sequence ID" value="NZ_CP145893.1"/>
</dbReference>
<dbReference type="EMBL" id="CP145893">
    <property type="protein sequence ID" value="WWP24073.1"/>
    <property type="molecule type" value="Genomic_DNA"/>
</dbReference>
<gene>
    <name evidence="1" type="ORF">V6668_30970</name>
</gene>
<evidence type="ECO:0000313" key="2">
    <source>
        <dbReference type="Proteomes" id="UP001364764"/>
    </source>
</evidence>
<proteinExistence type="predicted"/>
<reference evidence="1 2" key="1">
    <citation type="submission" date="2024-02" db="EMBL/GenBank/DDBJ databases">
        <title>Complete sequences of two Paenibacillus sp. strains and one Lysinibacillus strain isolated from the environment on STAA medium highlight biotechnological potential.</title>
        <authorList>
            <person name="Attere S.A."/>
            <person name="Piche L.C."/>
            <person name="Intertaglia L."/>
            <person name="Lami R."/>
            <person name="Charette S.J."/>
            <person name="Vincent A.T."/>
        </authorList>
    </citation>
    <scope>NUCLEOTIDE SEQUENCE [LARGE SCALE GENOMIC DNA]</scope>
    <source>
        <strain evidence="1 2">Y5S-7</strain>
        <plasmid evidence="1 2">pY5S7-1</plasmid>
    </source>
</reference>
<sequence>MNTLDVVINLLETGKSLSLLDNQTNGKMNKRDAIHKIAQIINELLGYDRTTVVTNYIDGKLNLKNTILKLVVKDIEISIPYPPESIVGNIGHSYSNSNLVTLPIKNPVQSYFHGKCIEAVRKASEQYGSFLSRSDYTTFAQNNQGYPCAETIIKYLGQGSTKWKIAISNALQLRLAK</sequence>
<organism evidence="1 2">
    <name type="scientific">Paenibacillus amylolyticus</name>
    <dbReference type="NCBI Taxonomy" id="1451"/>
    <lineage>
        <taxon>Bacteria</taxon>
        <taxon>Bacillati</taxon>
        <taxon>Bacillota</taxon>
        <taxon>Bacilli</taxon>
        <taxon>Bacillales</taxon>
        <taxon>Paenibacillaceae</taxon>
        <taxon>Paenibacillus</taxon>
    </lineage>
</organism>
<keyword evidence="1" id="KW-0614">Plasmid</keyword>
<accession>A0ABD8B2Y2</accession>
<protein>
    <submittedName>
        <fullName evidence="1">Uncharacterized protein</fullName>
    </submittedName>
</protein>
<dbReference type="AlphaFoldDB" id="A0ABD8B2Y2"/>
<dbReference type="GeneID" id="93479993"/>
<geneLocation type="plasmid" evidence="1 2">
    <name>pY5S7-1</name>
</geneLocation>
<name>A0ABD8B2Y2_PAEAM</name>
<dbReference type="Proteomes" id="UP001364764">
    <property type="component" value="Plasmid pY5S7-1"/>
</dbReference>